<dbReference type="Proteomes" id="UP000270094">
    <property type="component" value="Unassembled WGS sequence"/>
</dbReference>
<name>A0A3P7IW98_STRVU</name>
<dbReference type="AlphaFoldDB" id="A0A3P7IW98"/>
<dbReference type="OrthoDB" id="10601948at2759"/>
<proteinExistence type="predicted"/>
<organism evidence="1 2">
    <name type="scientific">Strongylus vulgaris</name>
    <name type="common">Blood worm</name>
    <dbReference type="NCBI Taxonomy" id="40348"/>
    <lineage>
        <taxon>Eukaryota</taxon>
        <taxon>Metazoa</taxon>
        <taxon>Ecdysozoa</taxon>
        <taxon>Nematoda</taxon>
        <taxon>Chromadorea</taxon>
        <taxon>Rhabditida</taxon>
        <taxon>Rhabditina</taxon>
        <taxon>Rhabditomorpha</taxon>
        <taxon>Strongyloidea</taxon>
        <taxon>Strongylidae</taxon>
        <taxon>Strongylus</taxon>
    </lineage>
</organism>
<dbReference type="EMBL" id="UYYB01009134">
    <property type="protein sequence ID" value="VDM68537.1"/>
    <property type="molecule type" value="Genomic_DNA"/>
</dbReference>
<sequence length="86" mass="9193">MRYSEAVDVEQAVSTTVREFLPEEKEKKVLEESEVIPTKPPALDLDKESVAGPPKMTTALETGPVSQVDSAIPVANGIAKEANEVG</sequence>
<protein>
    <submittedName>
        <fullName evidence="1">Uncharacterized protein</fullName>
    </submittedName>
</protein>
<keyword evidence="2" id="KW-1185">Reference proteome</keyword>
<reference evidence="1 2" key="1">
    <citation type="submission" date="2018-11" db="EMBL/GenBank/DDBJ databases">
        <authorList>
            <consortium name="Pathogen Informatics"/>
        </authorList>
    </citation>
    <scope>NUCLEOTIDE SEQUENCE [LARGE SCALE GENOMIC DNA]</scope>
</reference>
<evidence type="ECO:0000313" key="2">
    <source>
        <dbReference type="Proteomes" id="UP000270094"/>
    </source>
</evidence>
<evidence type="ECO:0000313" key="1">
    <source>
        <dbReference type="EMBL" id="VDM68537.1"/>
    </source>
</evidence>
<accession>A0A3P7IW98</accession>
<gene>
    <name evidence="1" type="ORF">SVUK_LOCUS3535</name>
</gene>